<name>A0AAV1S634_9ROSI</name>
<evidence type="ECO:0000313" key="3">
    <source>
        <dbReference type="Proteomes" id="UP001314170"/>
    </source>
</evidence>
<keyword evidence="3" id="KW-1185">Reference proteome</keyword>
<dbReference type="EMBL" id="CAWUPB010001173">
    <property type="protein sequence ID" value="CAK7346701.1"/>
    <property type="molecule type" value="Genomic_DNA"/>
</dbReference>
<gene>
    <name evidence="2" type="ORF">DCAF_LOCUS19378</name>
</gene>
<feature type="region of interest" description="Disordered" evidence="1">
    <location>
        <begin position="102"/>
        <end position="122"/>
    </location>
</feature>
<reference evidence="2 3" key="1">
    <citation type="submission" date="2024-01" db="EMBL/GenBank/DDBJ databases">
        <authorList>
            <person name="Waweru B."/>
        </authorList>
    </citation>
    <scope>NUCLEOTIDE SEQUENCE [LARGE SCALE GENOMIC DNA]</scope>
</reference>
<evidence type="ECO:0000313" key="2">
    <source>
        <dbReference type="EMBL" id="CAK7346701.1"/>
    </source>
</evidence>
<protein>
    <submittedName>
        <fullName evidence="2">Uncharacterized protein</fullName>
    </submittedName>
</protein>
<comment type="caution">
    <text evidence="2">The sequence shown here is derived from an EMBL/GenBank/DDBJ whole genome shotgun (WGS) entry which is preliminary data.</text>
</comment>
<evidence type="ECO:0000256" key="1">
    <source>
        <dbReference type="SAM" id="MobiDB-lite"/>
    </source>
</evidence>
<dbReference type="AlphaFoldDB" id="A0AAV1S634"/>
<feature type="compositionally biased region" description="Acidic residues" evidence="1">
    <location>
        <begin position="102"/>
        <end position="117"/>
    </location>
</feature>
<sequence>MEDSYNVVHSRYMLEVNIDDVIIEENALYVNRSHNECDNLMGKVFKNKEEAYNFYNEYAIRTGFGSQGNVKTREIVQDGLKKIDKDIENELAKLSISLDGQEMENEADDGQNVEETLDVNPILNPLVQRPKASLMQDSKDT</sequence>
<proteinExistence type="predicted"/>
<accession>A0AAV1S634</accession>
<dbReference type="Proteomes" id="UP001314170">
    <property type="component" value="Unassembled WGS sequence"/>
</dbReference>
<organism evidence="2 3">
    <name type="scientific">Dovyalis caffra</name>
    <dbReference type="NCBI Taxonomy" id="77055"/>
    <lineage>
        <taxon>Eukaryota</taxon>
        <taxon>Viridiplantae</taxon>
        <taxon>Streptophyta</taxon>
        <taxon>Embryophyta</taxon>
        <taxon>Tracheophyta</taxon>
        <taxon>Spermatophyta</taxon>
        <taxon>Magnoliopsida</taxon>
        <taxon>eudicotyledons</taxon>
        <taxon>Gunneridae</taxon>
        <taxon>Pentapetalae</taxon>
        <taxon>rosids</taxon>
        <taxon>fabids</taxon>
        <taxon>Malpighiales</taxon>
        <taxon>Salicaceae</taxon>
        <taxon>Flacourtieae</taxon>
        <taxon>Dovyalis</taxon>
    </lineage>
</organism>